<feature type="non-terminal residue" evidence="1">
    <location>
        <position position="95"/>
    </location>
</feature>
<dbReference type="PROSITE" id="PS51257">
    <property type="entry name" value="PROKAR_LIPOPROTEIN"/>
    <property type="match status" value="1"/>
</dbReference>
<proteinExistence type="predicted"/>
<organism evidence="1">
    <name type="scientific">marine sediment metagenome</name>
    <dbReference type="NCBI Taxonomy" id="412755"/>
    <lineage>
        <taxon>unclassified sequences</taxon>
        <taxon>metagenomes</taxon>
        <taxon>ecological metagenomes</taxon>
    </lineage>
</organism>
<comment type="caution">
    <text evidence="1">The sequence shown here is derived from an EMBL/GenBank/DDBJ whole genome shotgun (WGS) entry which is preliminary data.</text>
</comment>
<protein>
    <submittedName>
        <fullName evidence="1">Uncharacterized protein</fullName>
    </submittedName>
</protein>
<name>X1UXN5_9ZZZZ</name>
<dbReference type="EMBL" id="BARW01035696">
    <property type="protein sequence ID" value="GAJ22224.1"/>
    <property type="molecule type" value="Genomic_DNA"/>
</dbReference>
<dbReference type="AlphaFoldDB" id="X1UXN5"/>
<accession>X1UXN5</accession>
<sequence>MSMKKFLVYFMILSVFIGCSESAEELIKDLESNNDTTRRRAGTALIQGRGENGELFKDSELDYISTALGHITFALNNAQLIRELQDSYDELKEMQ</sequence>
<reference evidence="1" key="1">
    <citation type="journal article" date="2014" name="Front. Microbiol.">
        <title>High frequency of phylogenetically diverse reductive dehalogenase-homologous genes in deep subseafloor sedimentary metagenomes.</title>
        <authorList>
            <person name="Kawai M."/>
            <person name="Futagami T."/>
            <person name="Toyoda A."/>
            <person name="Takaki Y."/>
            <person name="Nishi S."/>
            <person name="Hori S."/>
            <person name="Arai W."/>
            <person name="Tsubouchi T."/>
            <person name="Morono Y."/>
            <person name="Uchiyama I."/>
            <person name="Ito T."/>
            <person name="Fujiyama A."/>
            <person name="Inagaki F."/>
            <person name="Takami H."/>
        </authorList>
    </citation>
    <scope>NUCLEOTIDE SEQUENCE</scope>
    <source>
        <strain evidence="1">Expedition CK06-06</strain>
    </source>
</reference>
<evidence type="ECO:0000313" key="1">
    <source>
        <dbReference type="EMBL" id="GAJ22224.1"/>
    </source>
</evidence>
<gene>
    <name evidence="1" type="ORF">S12H4_55617</name>
</gene>